<protein>
    <submittedName>
        <fullName evidence="9">Major Facilitator Superfamily (MFS) transporter</fullName>
    </submittedName>
</protein>
<dbReference type="PROSITE" id="PS50850">
    <property type="entry name" value="MFS"/>
    <property type="match status" value="1"/>
</dbReference>
<feature type="transmembrane region" description="Helical" evidence="7">
    <location>
        <begin position="432"/>
        <end position="456"/>
    </location>
</feature>
<evidence type="ECO:0000256" key="2">
    <source>
        <dbReference type="ARBA" id="ARBA00022448"/>
    </source>
</evidence>
<proteinExistence type="predicted"/>
<feature type="transmembrane region" description="Helical" evidence="7">
    <location>
        <begin position="86"/>
        <end position="103"/>
    </location>
</feature>
<evidence type="ECO:0000313" key="9">
    <source>
        <dbReference type="EMBL" id="OWZ22662.1"/>
    </source>
</evidence>
<feature type="region of interest" description="Disordered" evidence="6">
    <location>
        <begin position="1"/>
        <end position="21"/>
    </location>
</feature>
<keyword evidence="3 7" id="KW-0812">Transmembrane</keyword>
<evidence type="ECO:0000256" key="3">
    <source>
        <dbReference type="ARBA" id="ARBA00022692"/>
    </source>
</evidence>
<gene>
    <name evidence="9" type="ORF">PHMEG_0002609</name>
</gene>
<keyword evidence="2" id="KW-0813">Transport</keyword>
<evidence type="ECO:0000256" key="7">
    <source>
        <dbReference type="SAM" id="Phobius"/>
    </source>
</evidence>
<dbReference type="Pfam" id="PF00083">
    <property type="entry name" value="Sugar_tr"/>
    <property type="match status" value="1"/>
</dbReference>
<evidence type="ECO:0000313" key="10">
    <source>
        <dbReference type="Proteomes" id="UP000198211"/>
    </source>
</evidence>
<dbReference type="Gene3D" id="1.20.1250.20">
    <property type="entry name" value="MFS general substrate transporter like domains"/>
    <property type="match status" value="1"/>
</dbReference>
<feature type="transmembrane region" description="Helical" evidence="7">
    <location>
        <begin position="347"/>
        <end position="366"/>
    </location>
</feature>
<comment type="subcellular location">
    <subcellularLocation>
        <location evidence="1">Membrane</location>
        <topology evidence="1">Multi-pass membrane protein</topology>
    </subcellularLocation>
</comment>
<dbReference type="Proteomes" id="UP000198211">
    <property type="component" value="Unassembled WGS sequence"/>
</dbReference>
<evidence type="ECO:0000256" key="5">
    <source>
        <dbReference type="ARBA" id="ARBA00023136"/>
    </source>
</evidence>
<dbReference type="PANTHER" id="PTHR23511:SF5">
    <property type="entry name" value="MAJOR FACILITATOR-TYPE TRANSPORTER HXNZ-RELATED"/>
    <property type="match status" value="1"/>
</dbReference>
<dbReference type="AlphaFoldDB" id="A0A225WYR0"/>
<feature type="transmembrane region" description="Helical" evidence="7">
    <location>
        <begin position="134"/>
        <end position="157"/>
    </location>
</feature>
<feature type="transmembrane region" description="Helical" evidence="7">
    <location>
        <begin position="169"/>
        <end position="195"/>
    </location>
</feature>
<evidence type="ECO:0000259" key="8">
    <source>
        <dbReference type="PROSITE" id="PS50850"/>
    </source>
</evidence>
<accession>A0A225WYR0</accession>
<reference evidence="10" key="1">
    <citation type="submission" date="2017-03" db="EMBL/GenBank/DDBJ databases">
        <title>Phytopthora megakarya and P. palmivora, two closely related causual agents of cacao black pod achieved similar genome size and gene model numbers by different mechanisms.</title>
        <authorList>
            <person name="Ali S."/>
            <person name="Shao J."/>
            <person name="Larry D.J."/>
            <person name="Kronmiller B."/>
            <person name="Shen D."/>
            <person name="Strem M.D."/>
            <person name="Melnick R.L."/>
            <person name="Guiltinan M.J."/>
            <person name="Tyler B.M."/>
            <person name="Meinhardt L.W."/>
            <person name="Bailey B.A."/>
        </authorList>
    </citation>
    <scope>NUCLEOTIDE SEQUENCE [LARGE SCALE GENOMIC DNA]</scope>
    <source>
        <strain evidence="10">zdho120</strain>
    </source>
</reference>
<dbReference type="EMBL" id="NBNE01000119">
    <property type="protein sequence ID" value="OWZ22662.1"/>
    <property type="molecule type" value="Genomic_DNA"/>
</dbReference>
<feature type="transmembrane region" description="Helical" evidence="7">
    <location>
        <begin position="201"/>
        <end position="218"/>
    </location>
</feature>
<dbReference type="GO" id="GO:0016020">
    <property type="term" value="C:membrane"/>
    <property type="evidence" value="ECO:0007669"/>
    <property type="project" value="UniProtKB-SubCell"/>
</dbReference>
<feature type="transmembrane region" description="Helical" evidence="7">
    <location>
        <begin position="316"/>
        <end position="340"/>
    </location>
</feature>
<name>A0A225WYR0_9STRA</name>
<dbReference type="InterPro" id="IPR005828">
    <property type="entry name" value="MFS_sugar_transport-like"/>
</dbReference>
<keyword evidence="4 7" id="KW-1133">Transmembrane helix</keyword>
<dbReference type="InterPro" id="IPR020846">
    <property type="entry name" value="MFS_dom"/>
</dbReference>
<sequence>MQFQAFESPHVQHNSCPASPRKTMHSVDTRLNALDPHFSWFYGRVLLLIGVTWAIQAAELVLLIFTRTLIFNDFTMGERVLEVCNASIFMGAMVGGPIFGHVADCFGRRIALIIAMVCSLGGLAVSARANAGNILIVGRIITGLGFGGQLTSTVVLIQELSPHSMCGRMISLLDAFTGIGGLFGVLLAFAVAPWLEWRTTYFVVCGLVLYAPVVWFAVPESPRWLASVGRTEEAFSVVEKIERLHGLQPFSDDIQKEQLAFTSALESPSSVAESSRAKRLVPTLVLWVLWIAMTLSSYGLGIYVPTLISFSGYNMFASWSTVCVLNIAQVAGSLAAAVVVDTYGPHRCFAVFAAFTAGFSIVLSYVTWSRAVVIVITFLVTALLSSCWSCVFAYTSENYSTTHRSRGVGYAVGVSRLAGVGASYLYPHMYNVWILSVPVMCWIFGGVLTVVGVGVVPRFGYQPVSQNDDIQSNTWTSTGDIEPGANSSAVED</sequence>
<dbReference type="STRING" id="4795.A0A225WYR0"/>
<evidence type="ECO:0000256" key="1">
    <source>
        <dbReference type="ARBA" id="ARBA00004141"/>
    </source>
</evidence>
<feature type="transmembrane region" description="Helical" evidence="7">
    <location>
        <begin position="372"/>
        <end position="395"/>
    </location>
</feature>
<comment type="caution">
    <text evidence="9">The sequence shown here is derived from an EMBL/GenBank/DDBJ whole genome shotgun (WGS) entry which is preliminary data.</text>
</comment>
<evidence type="ECO:0000256" key="4">
    <source>
        <dbReference type="ARBA" id="ARBA00022989"/>
    </source>
</evidence>
<dbReference type="InterPro" id="IPR036259">
    <property type="entry name" value="MFS_trans_sf"/>
</dbReference>
<dbReference type="SUPFAM" id="SSF103473">
    <property type="entry name" value="MFS general substrate transporter"/>
    <property type="match status" value="1"/>
</dbReference>
<organism evidence="9 10">
    <name type="scientific">Phytophthora megakarya</name>
    <dbReference type="NCBI Taxonomy" id="4795"/>
    <lineage>
        <taxon>Eukaryota</taxon>
        <taxon>Sar</taxon>
        <taxon>Stramenopiles</taxon>
        <taxon>Oomycota</taxon>
        <taxon>Peronosporomycetes</taxon>
        <taxon>Peronosporales</taxon>
        <taxon>Peronosporaceae</taxon>
        <taxon>Phytophthora</taxon>
    </lineage>
</organism>
<feature type="transmembrane region" description="Helical" evidence="7">
    <location>
        <begin position="45"/>
        <end position="66"/>
    </location>
</feature>
<dbReference type="PANTHER" id="PTHR23511">
    <property type="entry name" value="SYNAPTIC VESICLE GLYCOPROTEIN 2"/>
    <property type="match status" value="1"/>
</dbReference>
<dbReference type="GO" id="GO:0022857">
    <property type="term" value="F:transmembrane transporter activity"/>
    <property type="evidence" value="ECO:0007669"/>
    <property type="project" value="InterPro"/>
</dbReference>
<evidence type="ECO:0000256" key="6">
    <source>
        <dbReference type="SAM" id="MobiDB-lite"/>
    </source>
</evidence>
<feature type="transmembrane region" description="Helical" evidence="7">
    <location>
        <begin position="284"/>
        <end position="304"/>
    </location>
</feature>
<feature type="domain" description="Major facilitator superfamily (MFS) profile" evidence="8">
    <location>
        <begin position="45"/>
        <end position="464"/>
    </location>
</feature>
<feature type="transmembrane region" description="Helical" evidence="7">
    <location>
        <begin position="110"/>
        <end position="128"/>
    </location>
</feature>
<feature type="region of interest" description="Disordered" evidence="6">
    <location>
        <begin position="470"/>
        <end position="492"/>
    </location>
</feature>
<dbReference type="OrthoDB" id="4139357at2759"/>
<feature type="compositionally biased region" description="Polar residues" evidence="6">
    <location>
        <begin position="1"/>
        <end position="17"/>
    </location>
</feature>
<keyword evidence="5 7" id="KW-0472">Membrane</keyword>
<keyword evidence="10" id="KW-1185">Reference proteome</keyword>